<dbReference type="GO" id="GO:0043130">
    <property type="term" value="F:ubiquitin binding"/>
    <property type="evidence" value="ECO:0007669"/>
    <property type="project" value="TreeGrafter"/>
</dbReference>
<dbReference type="InterPro" id="IPR050730">
    <property type="entry name" value="UBX_domain-protein"/>
</dbReference>
<feature type="domain" description="UAS" evidence="1">
    <location>
        <begin position="37"/>
        <end position="166"/>
    </location>
</feature>
<dbReference type="GO" id="GO:0005634">
    <property type="term" value="C:nucleus"/>
    <property type="evidence" value="ECO:0007669"/>
    <property type="project" value="TreeGrafter"/>
</dbReference>
<dbReference type="Pfam" id="PF21021">
    <property type="entry name" value="FAF1"/>
    <property type="match status" value="2"/>
</dbReference>
<dbReference type="EMBL" id="CAJOBB010000967">
    <property type="protein sequence ID" value="CAF3786011.1"/>
    <property type="molecule type" value="Genomic_DNA"/>
</dbReference>
<evidence type="ECO:0000313" key="3">
    <source>
        <dbReference type="Proteomes" id="UP000663868"/>
    </source>
</evidence>
<dbReference type="Gene3D" id="3.40.30.10">
    <property type="entry name" value="Glutaredoxin"/>
    <property type="match status" value="2"/>
</dbReference>
<dbReference type="GO" id="GO:0036503">
    <property type="term" value="P:ERAD pathway"/>
    <property type="evidence" value="ECO:0007669"/>
    <property type="project" value="TreeGrafter"/>
</dbReference>
<accession>A0A819B0A8</accession>
<dbReference type="PANTHER" id="PTHR23322">
    <property type="entry name" value="FAS-ASSOCIATED PROTEIN"/>
    <property type="match status" value="1"/>
</dbReference>
<dbReference type="GO" id="GO:0005783">
    <property type="term" value="C:endoplasmic reticulum"/>
    <property type="evidence" value="ECO:0007669"/>
    <property type="project" value="TreeGrafter"/>
</dbReference>
<proteinExistence type="predicted"/>
<dbReference type="InterPro" id="IPR049483">
    <property type="entry name" value="FAF1_2-like_UAS"/>
</dbReference>
<dbReference type="InterPro" id="IPR006577">
    <property type="entry name" value="UAS"/>
</dbReference>
<dbReference type="Proteomes" id="UP000663868">
    <property type="component" value="Unassembled WGS sequence"/>
</dbReference>
<dbReference type="SMART" id="SM00594">
    <property type="entry name" value="UAS"/>
    <property type="match status" value="1"/>
</dbReference>
<gene>
    <name evidence="2" type="ORF">KXQ929_LOCUS16176</name>
</gene>
<comment type="caution">
    <text evidence="2">The sequence shown here is derived from an EMBL/GenBank/DDBJ whole genome shotgun (WGS) entry which is preliminary data.</text>
</comment>
<sequence length="400" mass="47058">MDNDYEFSDDETSDNYNIFASKTSFNECHDDTNDADTFHACFAHRYDNSPSFFPGSLLDACKAAFNSQDINERRPLLIYIHHDKKKMIERLLENYIVWPWDITFESNRNRLSTIWETTFSTPLFNDFSVEKCPMLIGITRRPTEIKSWIPTSKYQFTSLLKGHTLIRSQEKSIMKTLLSELSTFKDECDNIEQTWYFNIDLNDDLSHFSDACESKVDRTEFFYECLQQRYERCPTLFNGYLPNVYELTSSLTTGKEYRPVLIYLHHDKSEFNRTICPITIIDCLLENFIIYSWDNTSELNQEIMEITWKEMFSSPFNLTFPFNQYPMIIGIMKLFEKNKGGLVTPQYEFIPLLNGDILARTQAKISREGFLKELALFQQEFVANEQALNLIQLTLILSPY</sequence>
<dbReference type="PANTHER" id="PTHR23322:SF96">
    <property type="entry name" value="FAS-ASSOCIATED FACTOR 1"/>
    <property type="match status" value="1"/>
</dbReference>
<reference evidence="2" key="1">
    <citation type="submission" date="2021-02" db="EMBL/GenBank/DDBJ databases">
        <authorList>
            <person name="Nowell W R."/>
        </authorList>
    </citation>
    <scope>NUCLEOTIDE SEQUENCE</scope>
</reference>
<name>A0A819B0A8_9BILA</name>
<dbReference type="AlphaFoldDB" id="A0A819B0A8"/>
<organism evidence="2 3">
    <name type="scientific">Adineta steineri</name>
    <dbReference type="NCBI Taxonomy" id="433720"/>
    <lineage>
        <taxon>Eukaryota</taxon>
        <taxon>Metazoa</taxon>
        <taxon>Spiralia</taxon>
        <taxon>Gnathifera</taxon>
        <taxon>Rotifera</taxon>
        <taxon>Eurotatoria</taxon>
        <taxon>Bdelloidea</taxon>
        <taxon>Adinetida</taxon>
        <taxon>Adinetidae</taxon>
        <taxon>Adineta</taxon>
    </lineage>
</organism>
<evidence type="ECO:0000313" key="2">
    <source>
        <dbReference type="EMBL" id="CAF3786011.1"/>
    </source>
</evidence>
<evidence type="ECO:0000259" key="1">
    <source>
        <dbReference type="SMART" id="SM00594"/>
    </source>
</evidence>
<protein>
    <recommendedName>
        <fullName evidence="1">UAS domain-containing protein</fullName>
    </recommendedName>
</protein>